<protein>
    <submittedName>
        <fullName evidence="1">Uncharacterized protein</fullName>
    </submittedName>
</protein>
<gene>
    <name evidence="1" type="ORF">SAMN04487946_1143</name>
</gene>
<organism evidence="1 2">
    <name type="scientific">Halobellus clavatus</name>
    <dbReference type="NCBI Taxonomy" id="660517"/>
    <lineage>
        <taxon>Archaea</taxon>
        <taxon>Methanobacteriati</taxon>
        <taxon>Methanobacteriota</taxon>
        <taxon>Stenosarchaea group</taxon>
        <taxon>Halobacteria</taxon>
        <taxon>Halobacteriales</taxon>
        <taxon>Haloferacaceae</taxon>
        <taxon>Halobellus</taxon>
    </lineage>
</organism>
<reference evidence="2" key="1">
    <citation type="submission" date="2016-10" db="EMBL/GenBank/DDBJ databases">
        <authorList>
            <person name="Varghese N."/>
            <person name="Submissions S."/>
        </authorList>
    </citation>
    <scope>NUCLEOTIDE SEQUENCE [LARGE SCALE GENOMIC DNA]</scope>
    <source>
        <strain evidence="2">CGMCC 1.10118</strain>
    </source>
</reference>
<keyword evidence="2" id="KW-1185">Reference proteome</keyword>
<evidence type="ECO:0000313" key="1">
    <source>
        <dbReference type="EMBL" id="SDY39911.1"/>
    </source>
</evidence>
<name>A0A1H3JIY9_9EURY</name>
<dbReference type="Proteomes" id="UP000199170">
    <property type="component" value="Unassembled WGS sequence"/>
</dbReference>
<evidence type="ECO:0000313" key="2">
    <source>
        <dbReference type="Proteomes" id="UP000199170"/>
    </source>
</evidence>
<dbReference type="AlphaFoldDB" id="A0A1H3JIY9"/>
<dbReference type="OrthoDB" id="192213at2157"/>
<accession>A0A1H3JIY9</accession>
<dbReference type="RefSeq" id="WP_217635390.1">
    <property type="nucleotide sequence ID" value="NZ_FNPB01000014.1"/>
</dbReference>
<dbReference type="EMBL" id="FNPB01000014">
    <property type="protein sequence ID" value="SDY39911.1"/>
    <property type="molecule type" value="Genomic_DNA"/>
</dbReference>
<proteinExistence type="predicted"/>
<sequence length="69" mass="7740">MSKSLDPAAGEYGVAVEAICVGCRQVRTKRYPKAVPEAVSLGQSFKHVCHRCQKATYWNVRDVLEEESR</sequence>